<feature type="transmembrane region" description="Helical" evidence="1">
    <location>
        <begin position="233"/>
        <end position="257"/>
    </location>
</feature>
<evidence type="ECO:0000256" key="1">
    <source>
        <dbReference type="SAM" id="Phobius"/>
    </source>
</evidence>
<evidence type="ECO:0000313" key="2">
    <source>
        <dbReference type="EMBL" id="AOV06428.1"/>
    </source>
</evidence>
<evidence type="ECO:0008006" key="4">
    <source>
        <dbReference type="Google" id="ProtNLM"/>
    </source>
</evidence>
<feature type="transmembrane region" description="Helical" evidence="1">
    <location>
        <begin position="176"/>
        <end position="201"/>
    </location>
</feature>
<dbReference type="Proteomes" id="UP000185746">
    <property type="component" value="Chromosome"/>
</dbReference>
<dbReference type="EMBL" id="CP017560">
    <property type="protein sequence ID" value="AOV06428.1"/>
    <property type="molecule type" value="Genomic_DNA"/>
</dbReference>
<feature type="transmembrane region" description="Helical" evidence="1">
    <location>
        <begin position="142"/>
        <end position="169"/>
    </location>
</feature>
<keyword evidence="3" id="KW-1185">Reference proteome</keyword>
<feature type="transmembrane region" description="Helical" evidence="1">
    <location>
        <begin position="96"/>
        <end position="122"/>
    </location>
</feature>
<dbReference type="KEGG" id="surl:BI350_01600"/>
<keyword evidence="1" id="KW-1133">Transmembrane helix</keyword>
<organism evidence="2 3">
    <name type="scientific">Sporosarcina ureilytica</name>
    <dbReference type="NCBI Taxonomy" id="298596"/>
    <lineage>
        <taxon>Bacteria</taxon>
        <taxon>Bacillati</taxon>
        <taxon>Bacillota</taxon>
        <taxon>Bacilli</taxon>
        <taxon>Bacillales</taxon>
        <taxon>Caryophanaceae</taxon>
        <taxon>Sporosarcina</taxon>
    </lineage>
</organism>
<dbReference type="AlphaFoldDB" id="A0A1D8JCI8"/>
<protein>
    <recommendedName>
        <fullName evidence="4">ABC transporter permease</fullName>
    </recommendedName>
</protein>
<evidence type="ECO:0000313" key="3">
    <source>
        <dbReference type="Proteomes" id="UP000185746"/>
    </source>
</evidence>
<accession>A0A1D8JCI8</accession>
<feature type="transmembrane region" description="Helical" evidence="1">
    <location>
        <begin position="52"/>
        <end position="75"/>
    </location>
</feature>
<reference evidence="2 3" key="1">
    <citation type="submission" date="2016-09" db="EMBL/GenBank/DDBJ databases">
        <title>Complete genome sequence of the Lysinibacillus sphaericus LMG 22257, a specie of Bacillus with ureolytic activity that can effectively biodeposit calcium carbonate.</title>
        <authorList>
            <person name="Yan W."/>
        </authorList>
    </citation>
    <scope>NUCLEOTIDE SEQUENCE [LARGE SCALE GENOMIC DNA]</scope>
    <source>
        <strain evidence="2 3">LMG 22257</strain>
    </source>
</reference>
<keyword evidence="1" id="KW-0812">Transmembrane</keyword>
<proteinExistence type="predicted"/>
<keyword evidence="1" id="KW-0472">Membrane</keyword>
<feature type="transmembrane region" description="Helical" evidence="1">
    <location>
        <begin position="12"/>
        <end position="40"/>
    </location>
</feature>
<sequence>MNRWKGLFKKEWLLMNGWFYATMIATVLLAFIFPVLATLYLDTSSNLLSEGFIFLAPIWLILNVFIPTIILMVSLGKESRRPDIWLHSPASVFQLFSAKLFFSMMTGAVNFLISLILITALFSFRIQPIQFVFDNHTQDFWILFLSVMFFASIMLLFIGLFFHVLYLVLLPYTKKFTTAITFGILILFVWLEKIVTALPVYQKTSTFGKFWSVSESRFHLVEDATYFRVDESFLYVGEILLSVTFAGILFVVASVLFEKKVRL</sequence>
<name>A0A1D8JCI8_9BACL</name>
<dbReference type="RefSeq" id="WP_075526531.1">
    <property type="nucleotide sequence ID" value="NZ_CP017560.1"/>
</dbReference>
<gene>
    <name evidence="2" type="ORF">BI350_01600</name>
</gene>